<protein>
    <recommendedName>
        <fullName evidence="4">Phage terminase, small subunit, putative, P27 family</fullName>
    </recommendedName>
</protein>
<reference evidence="2 3" key="1">
    <citation type="submission" date="2024-04" db="EMBL/GenBank/DDBJ databases">
        <title>Draft genome sequence of Pseudophaeobacter arcticus NBRC 116598.</title>
        <authorList>
            <person name="Miyakawa T."/>
            <person name="Kusuya Y."/>
            <person name="Miura T."/>
        </authorList>
    </citation>
    <scope>NUCLEOTIDE SEQUENCE [LARGE SCALE GENOMIC DNA]</scope>
    <source>
        <strain evidence="2 3">SU-CL00105</strain>
    </source>
</reference>
<gene>
    <name evidence="2" type="ORF">NBRC116598_41640</name>
</gene>
<dbReference type="InterPro" id="IPR006448">
    <property type="entry name" value="Phage_term_ssu_P27"/>
</dbReference>
<evidence type="ECO:0000313" key="3">
    <source>
        <dbReference type="Proteomes" id="UP001441944"/>
    </source>
</evidence>
<evidence type="ECO:0008006" key="4">
    <source>
        <dbReference type="Google" id="ProtNLM"/>
    </source>
</evidence>
<dbReference type="EMBL" id="BAABWU010000030">
    <property type="protein sequence ID" value="GAA6198719.1"/>
    <property type="molecule type" value="Genomic_DNA"/>
</dbReference>
<dbReference type="RefSeq" id="WP_281955568.1">
    <property type="nucleotide sequence ID" value="NZ_BAABWU010000030.1"/>
</dbReference>
<organism evidence="2 3">
    <name type="scientific">Pseudophaeobacter arcticus</name>
    <dbReference type="NCBI Taxonomy" id="385492"/>
    <lineage>
        <taxon>Bacteria</taxon>
        <taxon>Pseudomonadati</taxon>
        <taxon>Pseudomonadota</taxon>
        <taxon>Alphaproteobacteria</taxon>
        <taxon>Rhodobacterales</taxon>
        <taxon>Paracoccaceae</taxon>
        <taxon>Pseudophaeobacter</taxon>
    </lineage>
</organism>
<proteinExistence type="predicted"/>
<comment type="caution">
    <text evidence="2">The sequence shown here is derived from an EMBL/GenBank/DDBJ whole genome shotgun (WGS) entry which is preliminary data.</text>
</comment>
<dbReference type="Pfam" id="PF05119">
    <property type="entry name" value="Terminase_4"/>
    <property type="match status" value="1"/>
</dbReference>
<accession>A0ABQ0ASA1</accession>
<evidence type="ECO:0000256" key="1">
    <source>
        <dbReference type="SAM" id="MobiDB-lite"/>
    </source>
</evidence>
<keyword evidence="3" id="KW-1185">Reference proteome</keyword>
<feature type="region of interest" description="Disordered" evidence="1">
    <location>
        <begin position="139"/>
        <end position="160"/>
    </location>
</feature>
<name>A0ABQ0ASA1_9RHOB</name>
<evidence type="ECO:0000313" key="2">
    <source>
        <dbReference type="EMBL" id="GAA6198719.1"/>
    </source>
</evidence>
<dbReference type="Proteomes" id="UP001441944">
    <property type="component" value="Unassembled WGS sequence"/>
</dbReference>
<sequence>MARGRKPTEEKVVPLTDEGVQPHNLAERARARLEELRPEGLTGQLRWTFDRLALPLCHPTVDRLKPQHLQPFLQLCKAVVRHDRIELELEELGETYVSQTRNGTQIKARPEVAQLNETFRQIRGLANDFGMTPAAERGLSGGGQMGFDFPDPNSPEGFMT</sequence>